<comment type="similarity">
    <text evidence="1">Belongs to the glycosyl hydrolase 2 family.</text>
</comment>
<name>A0ABY7YJU3_9HYPH</name>
<keyword evidence="5" id="KW-1185">Reference proteome</keyword>
<dbReference type="EMBL" id="CP118246">
    <property type="protein sequence ID" value="WDR01507.1"/>
    <property type="molecule type" value="Genomic_DNA"/>
</dbReference>
<reference evidence="4 5" key="1">
    <citation type="submission" date="2023-02" db="EMBL/GenBank/DDBJ databases">
        <title>Devosia algicola sp. nov., isolated from the phycosphere of marine algae.</title>
        <authorList>
            <person name="Kim J.M."/>
            <person name="Lee J.K."/>
            <person name="Choi B.J."/>
            <person name="Bayburt H."/>
            <person name="Jeon C.O."/>
        </authorList>
    </citation>
    <scope>NUCLEOTIDE SEQUENCE [LARGE SCALE GENOMIC DNA]</scope>
    <source>
        <strain evidence="4 5">G20-9</strain>
    </source>
</reference>
<keyword evidence="4" id="KW-0378">Hydrolase</keyword>
<dbReference type="InterPro" id="IPR051913">
    <property type="entry name" value="GH2_Domain-Containing"/>
</dbReference>
<dbReference type="SUPFAM" id="SSF49303">
    <property type="entry name" value="beta-Galactosidase/glucuronidase domain"/>
    <property type="match status" value="1"/>
</dbReference>
<evidence type="ECO:0000259" key="3">
    <source>
        <dbReference type="Pfam" id="PF02836"/>
    </source>
</evidence>
<proteinExistence type="inferred from homology"/>
<dbReference type="InterPro" id="IPR006102">
    <property type="entry name" value="Ig-like_GH2"/>
</dbReference>
<feature type="domain" description="Glycoside hydrolase family 2 catalytic" evidence="3">
    <location>
        <begin position="94"/>
        <end position="260"/>
    </location>
</feature>
<dbReference type="Proteomes" id="UP001220530">
    <property type="component" value="Chromosome"/>
</dbReference>
<dbReference type="PANTHER" id="PTHR42732">
    <property type="entry name" value="BETA-GALACTOSIDASE"/>
    <property type="match status" value="1"/>
</dbReference>
<dbReference type="SUPFAM" id="SSF51445">
    <property type="entry name" value="(Trans)glycosidases"/>
    <property type="match status" value="1"/>
</dbReference>
<dbReference type="Pfam" id="PF00703">
    <property type="entry name" value="Glyco_hydro_2"/>
    <property type="match status" value="1"/>
</dbReference>
<dbReference type="GO" id="GO:0016787">
    <property type="term" value="F:hydrolase activity"/>
    <property type="evidence" value="ECO:0007669"/>
    <property type="project" value="UniProtKB-KW"/>
</dbReference>
<accession>A0ABY7YJU3</accession>
<evidence type="ECO:0000259" key="2">
    <source>
        <dbReference type="Pfam" id="PF00703"/>
    </source>
</evidence>
<feature type="domain" description="Glycoside hydrolase family 2 immunoglobulin-like beta-sandwich" evidence="2">
    <location>
        <begin position="22"/>
        <end position="90"/>
    </location>
</feature>
<dbReference type="InterPro" id="IPR006103">
    <property type="entry name" value="Glyco_hydro_2_cat"/>
</dbReference>
<evidence type="ECO:0000313" key="4">
    <source>
        <dbReference type="EMBL" id="WDR01507.1"/>
    </source>
</evidence>
<dbReference type="Gene3D" id="3.20.20.80">
    <property type="entry name" value="Glycosidases"/>
    <property type="match status" value="1"/>
</dbReference>
<dbReference type="RefSeq" id="WP_282217918.1">
    <property type="nucleotide sequence ID" value="NZ_CP118246.1"/>
</dbReference>
<dbReference type="PANTHER" id="PTHR42732:SF2">
    <property type="entry name" value="BETA-MANNOSIDASE"/>
    <property type="match status" value="1"/>
</dbReference>
<protein>
    <submittedName>
        <fullName evidence="4">Glycoside hydrolase family 2 TIM barrel-domain containing protein</fullName>
    </submittedName>
</protein>
<evidence type="ECO:0000256" key="1">
    <source>
        <dbReference type="ARBA" id="ARBA00007401"/>
    </source>
</evidence>
<dbReference type="Pfam" id="PF02836">
    <property type="entry name" value="Glyco_hydro_2_C"/>
    <property type="match status" value="1"/>
</dbReference>
<gene>
    <name evidence="4" type="ORF">PSQ19_11940</name>
</gene>
<dbReference type="InterPro" id="IPR017853">
    <property type="entry name" value="GH"/>
</dbReference>
<organism evidence="4 5">
    <name type="scientific">Devosia algicola</name>
    <dbReference type="NCBI Taxonomy" id="3026418"/>
    <lineage>
        <taxon>Bacteria</taxon>
        <taxon>Pseudomonadati</taxon>
        <taxon>Pseudomonadota</taxon>
        <taxon>Alphaproteobacteria</taxon>
        <taxon>Hyphomicrobiales</taxon>
        <taxon>Devosiaceae</taxon>
        <taxon>Devosia</taxon>
    </lineage>
</organism>
<dbReference type="InterPro" id="IPR036156">
    <property type="entry name" value="Beta-gal/glucu_dom_sf"/>
</dbReference>
<sequence length="422" mass="47242">MRLDLSAPPPADANCVISLKLDGRTIASQSVTLTHQRQKTSIYLKEFEHGQARKHLVWSPESPNLIDAEITISTPAGTAQDHCQSYFGMRSCAVEGQRFLLNDAPYFVRSVLSQGFWPQSHLAAPSNEAIRREVELIKALGFNAVRNHQKVEDPRFLYWCDQLGLLVWGEMPSAYEYSTRMVTQVTTEWLEVIERDRSHPCVVTWVPINESWGVTDIARRPEQQAFATSLYALTKAMDPSRPVISNDGWEHTKSDILGVHDYSAIGEHLRQRYCSRSSIAAAFAHFGPQRRRLALTGADLDNLPVMITEFGGISYRPASGQAWFGYSTVTTPEEYIAALEELIGALHASPELAGYCYTQLTDTLQETNGLLDENRQPKLPLERIHAMISRPSEAIRTEYLDQARNAASAISQARPDASGKHD</sequence>
<evidence type="ECO:0000313" key="5">
    <source>
        <dbReference type="Proteomes" id="UP001220530"/>
    </source>
</evidence>